<dbReference type="InterPro" id="IPR025476">
    <property type="entry name" value="Helitron_helicase-like"/>
</dbReference>
<dbReference type="AlphaFoldDB" id="A0AAV3RGC2"/>
<accession>A0AAV3RGC2</accession>
<name>A0AAV3RGC2_LITER</name>
<sequence length="70" mass="8410">MRLEFVGKNRKKFRQEQYQDSMALVQEFRRPDIFLTITCNPNWPEIKERLQPGEEAQNRPNLCVKSLKQS</sequence>
<comment type="caution">
    <text evidence="3">The sequence shown here is derived from an EMBL/GenBank/DDBJ whole genome shotgun (WGS) entry which is preliminary data.</text>
</comment>
<reference evidence="3 4" key="1">
    <citation type="submission" date="2024-01" db="EMBL/GenBank/DDBJ databases">
        <title>The complete chloroplast genome sequence of Lithospermum erythrorhizon: insights into the phylogenetic relationship among Boraginaceae species and the maternal lineages of purple gromwells.</title>
        <authorList>
            <person name="Okada T."/>
            <person name="Watanabe K."/>
        </authorList>
    </citation>
    <scope>NUCLEOTIDE SEQUENCE [LARGE SCALE GENOMIC DNA]</scope>
</reference>
<evidence type="ECO:0000313" key="3">
    <source>
        <dbReference type="EMBL" id="GAA0174746.1"/>
    </source>
</evidence>
<dbReference type="Pfam" id="PF14214">
    <property type="entry name" value="Helitron_like_N"/>
    <property type="match status" value="1"/>
</dbReference>
<evidence type="ECO:0000256" key="1">
    <source>
        <dbReference type="SAM" id="MobiDB-lite"/>
    </source>
</evidence>
<keyword evidence="4" id="KW-1185">Reference proteome</keyword>
<proteinExistence type="predicted"/>
<feature type="region of interest" description="Disordered" evidence="1">
    <location>
        <begin position="50"/>
        <end position="70"/>
    </location>
</feature>
<organism evidence="3 4">
    <name type="scientific">Lithospermum erythrorhizon</name>
    <name type="common">Purple gromwell</name>
    <name type="synonym">Lithospermum officinale var. erythrorhizon</name>
    <dbReference type="NCBI Taxonomy" id="34254"/>
    <lineage>
        <taxon>Eukaryota</taxon>
        <taxon>Viridiplantae</taxon>
        <taxon>Streptophyta</taxon>
        <taxon>Embryophyta</taxon>
        <taxon>Tracheophyta</taxon>
        <taxon>Spermatophyta</taxon>
        <taxon>Magnoliopsida</taxon>
        <taxon>eudicotyledons</taxon>
        <taxon>Gunneridae</taxon>
        <taxon>Pentapetalae</taxon>
        <taxon>asterids</taxon>
        <taxon>lamiids</taxon>
        <taxon>Boraginales</taxon>
        <taxon>Boraginaceae</taxon>
        <taxon>Boraginoideae</taxon>
        <taxon>Lithospermeae</taxon>
        <taxon>Lithospermum</taxon>
    </lineage>
</organism>
<dbReference type="EMBL" id="BAABME010009206">
    <property type="protein sequence ID" value="GAA0174746.1"/>
    <property type="molecule type" value="Genomic_DNA"/>
</dbReference>
<evidence type="ECO:0000259" key="2">
    <source>
        <dbReference type="Pfam" id="PF14214"/>
    </source>
</evidence>
<evidence type="ECO:0000313" key="4">
    <source>
        <dbReference type="Proteomes" id="UP001454036"/>
    </source>
</evidence>
<gene>
    <name evidence="3" type="ORF">LIER_28077</name>
</gene>
<feature type="domain" description="Helitron helicase-like" evidence="2">
    <location>
        <begin position="11"/>
        <end position="65"/>
    </location>
</feature>
<dbReference type="Proteomes" id="UP001454036">
    <property type="component" value="Unassembled WGS sequence"/>
</dbReference>
<protein>
    <recommendedName>
        <fullName evidence="2">Helitron helicase-like domain-containing protein</fullName>
    </recommendedName>
</protein>